<dbReference type="AlphaFoldDB" id="A0A4R0NBK8"/>
<dbReference type="InterPro" id="IPR029044">
    <property type="entry name" value="Nucleotide-diphossugar_trans"/>
</dbReference>
<accession>A0A4R0NBK8</accession>
<dbReference type="Pfam" id="PF00535">
    <property type="entry name" value="Glycos_transf_2"/>
    <property type="match status" value="1"/>
</dbReference>
<keyword evidence="2" id="KW-0808">Transferase</keyword>
<dbReference type="RefSeq" id="WP_131607925.1">
    <property type="nucleotide sequence ID" value="NZ_SJSM01000003.1"/>
</dbReference>
<proteinExistence type="predicted"/>
<dbReference type="Proteomes" id="UP000291117">
    <property type="component" value="Unassembled WGS sequence"/>
</dbReference>
<comment type="caution">
    <text evidence="2">The sequence shown here is derived from an EMBL/GenBank/DDBJ whole genome shotgun (WGS) entry which is preliminary data.</text>
</comment>
<dbReference type="CDD" id="cd04196">
    <property type="entry name" value="GT_2_like_d"/>
    <property type="match status" value="1"/>
</dbReference>
<name>A0A4R0NBK8_9SPHI</name>
<organism evidence="2 3">
    <name type="scientific">Pedobacter hiemivivus</name>
    <dbReference type="NCBI Taxonomy" id="2530454"/>
    <lineage>
        <taxon>Bacteria</taxon>
        <taxon>Pseudomonadati</taxon>
        <taxon>Bacteroidota</taxon>
        <taxon>Sphingobacteriia</taxon>
        <taxon>Sphingobacteriales</taxon>
        <taxon>Sphingobacteriaceae</taxon>
        <taxon>Pedobacter</taxon>
    </lineage>
</organism>
<dbReference type="PANTHER" id="PTHR22916:SF3">
    <property type="entry name" value="UDP-GLCNAC:BETAGAL BETA-1,3-N-ACETYLGLUCOSAMINYLTRANSFERASE-LIKE PROTEIN 1"/>
    <property type="match status" value="1"/>
</dbReference>
<evidence type="ECO:0000259" key="1">
    <source>
        <dbReference type="Pfam" id="PF00535"/>
    </source>
</evidence>
<dbReference type="PANTHER" id="PTHR22916">
    <property type="entry name" value="GLYCOSYLTRANSFERASE"/>
    <property type="match status" value="1"/>
</dbReference>
<reference evidence="2 3" key="1">
    <citation type="submission" date="2019-02" db="EMBL/GenBank/DDBJ databases">
        <title>Pedobacter sp. RP-3-8 sp. nov., isolated from Arctic soil.</title>
        <authorList>
            <person name="Dahal R.H."/>
        </authorList>
    </citation>
    <scope>NUCLEOTIDE SEQUENCE [LARGE SCALE GENOMIC DNA]</scope>
    <source>
        <strain evidence="2 3">RP-3-8</strain>
    </source>
</reference>
<dbReference type="InterPro" id="IPR001173">
    <property type="entry name" value="Glyco_trans_2-like"/>
</dbReference>
<protein>
    <submittedName>
        <fullName evidence="2">Glycosyltransferase family 2 protein</fullName>
    </submittedName>
</protein>
<keyword evidence="3" id="KW-1185">Reference proteome</keyword>
<feature type="domain" description="Glycosyltransferase 2-like" evidence="1">
    <location>
        <begin position="13"/>
        <end position="172"/>
    </location>
</feature>
<evidence type="ECO:0000313" key="2">
    <source>
        <dbReference type="EMBL" id="TCC97565.1"/>
    </source>
</evidence>
<gene>
    <name evidence="2" type="ORF">EZ444_06510</name>
</gene>
<dbReference type="OrthoDB" id="9802649at2"/>
<dbReference type="SUPFAM" id="SSF53448">
    <property type="entry name" value="Nucleotide-diphospho-sugar transferases"/>
    <property type="match status" value="1"/>
</dbReference>
<dbReference type="GO" id="GO:0016758">
    <property type="term" value="F:hexosyltransferase activity"/>
    <property type="evidence" value="ECO:0007669"/>
    <property type="project" value="UniProtKB-ARBA"/>
</dbReference>
<dbReference type="EMBL" id="SJSM01000003">
    <property type="protein sequence ID" value="TCC97565.1"/>
    <property type="molecule type" value="Genomic_DNA"/>
</dbReference>
<dbReference type="Gene3D" id="3.90.550.10">
    <property type="entry name" value="Spore Coat Polysaccharide Biosynthesis Protein SpsA, Chain A"/>
    <property type="match status" value="1"/>
</dbReference>
<evidence type="ECO:0000313" key="3">
    <source>
        <dbReference type="Proteomes" id="UP000291117"/>
    </source>
</evidence>
<sequence length="306" mass="35932">MPLHKMNTAPLISIALCTYNGSRFLEKQIMSILNQTYKNIELIVVDDCSTDHTFEIIAQLASQYPQIKPYRNSENLGFNKNFEKAITLSAGAYIAISDQDDIWLKDKLQRLIDHIGDKWLIFSNSEWVDEEENMLGRQMLAPNFELKDRSFKSVLFYNIFTGHTILFSRDLLDYILPIPSNGYYDWWMGFVALYHNKITYLNECLTLHRIHSTSVLYKEKNQTKPSPKSDRFKEISINLAILGVYKNLKEEDRKLIGKIHTAYSKKKYSLYLIQNIYKYYECFFPDLKKRKGLSKLNFAIKFSKGY</sequence>